<dbReference type="InParanoid" id="E3KJ49"/>
<dbReference type="AlphaFoldDB" id="E3KJ49"/>
<keyword evidence="2" id="KW-1185">Reference proteome</keyword>
<dbReference type="Proteomes" id="UP000008783">
    <property type="component" value="Unassembled WGS sequence"/>
</dbReference>
<reference key="1">
    <citation type="submission" date="2007-01" db="EMBL/GenBank/DDBJ databases">
        <title>The Genome Sequence of Puccinia graminis f. sp. tritici Strain CRL 75-36-700-3.</title>
        <authorList>
            <consortium name="The Broad Institute Genome Sequencing Platform"/>
            <person name="Birren B."/>
            <person name="Lander E."/>
            <person name="Galagan J."/>
            <person name="Nusbaum C."/>
            <person name="Devon K."/>
            <person name="Cuomo C."/>
            <person name="Jaffe D."/>
            <person name="Butler J."/>
            <person name="Alvarez P."/>
            <person name="Gnerre S."/>
            <person name="Grabherr M."/>
            <person name="Mauceli E."/>
            <person name="Brockman W."/>
            <person name="Young S."/>
            <person name="LaButti K."/>
            <person name="Sykes S."/>
            <person name="DeCaprio D."/>
            <person name="Crawford M."/>
            <person name="Koehrsen M."/>
            <person name="Engels R."/>
            <person name="Montgomery P."/>
            <person name="Pearson M."/>
            <person name="Howarth C."/>
            <person name="Larson L."/>
            <person name="White J."/>
            <person name="Zeng Q."/>
            <person name="Kodira C."/>
            <person name="Yandava C."/>
            <person name="Alvarado L."/>
            <person name="O'Leary S."/>
            <person name="Szabo L."/>
            <person name="Dean R."/>
            <person name="Schein J."/>
        </authorList>
    </citation>
    <scope>NUCLEOTIDE SEQUENCE</scope>
    <source>
        <strain>CRL 75-36-700-3</strain>
    </source>
</reference>
<name>E3KJ49_PUCGT</name>
<gene>
    <name evidence="1" type="ORF">PGTG_10044</name>
</gene>
<sequence>MPLASCTVIQETGPSYQETRAWAVVRGNSWLPRTFDTGLTNVSDAYLVCSGKRGKHWEFCRLLLQSGKLGFNALLRAFWYSPPAEWGPTDQRLRTCNKYKLVADMVMLWVYDIDNFCGDDYD</sequence>
<evidence type="ECO:0000313" key="2">
    <source>
        <dbReference type="Proteomes" id="UP000008783"/>
    </source>
</evidence>
<proteinExistence type="predicted"/>
<accession>E3KJ49</accession>
<protein>
    <submittedName>
        <fullName evidence="1">Uncharacterized protein</fullName>
    </submittedName>
</protein>
<organism evidence="1 2">
    <name type="scientific">Puccinia graminis f. sp. tritici (strain CRL 75-36-700-3 / race SCCL)</name>
    <name type="common">Black stem rust fungus</name>
    <dbReference type="NCBI Taxonomy" id="418459"/>
    <lineage>
        <taxon>Eukaryota</taxon>
        <taxon>Fungi</taxon>
        <taxon>Dikarya</taxon>
        <taxon>Basidiomycota</taxon>
        <taxon>Pucciniomycotina</taxon>
        <taxon>Pucciniomycetes</taxon>
        <taxon>Pucciniales</taxon>
        <taxon>Pucciniaceae</taxon>
        <taxon>Puccinia</taxon>
    </lineage>
</organism>
<reference evidence="2" key="2">
    <citation type="journal article" date="2011" name="Proc. Natl. Acad. Sci. U.S.A.">
        <title>Obligate biotrophy features unraveled by the genomic analysis of rust fungi.</title>
        <authorList>
            <person name="Duplessis S."/>
            <person name="Cuomo C.A."/>
            <person name="Lin Y.-C."/>
            <person name="Aerts A."/>
            <person name="Tisserant E."/>
            <person name="Veneault-Fourrey C."/>
            <person name="Joly D.L."/>
            <person name="Hacquard S."/>
            <person name="Amselem J."/>
            <person name="Cantarel B.L."/>
            <person name="Chiu R."/>
            <person name="Coutinho P.M."/>
            <person name="Feau N."/>
            <person name="Field M."/>
            <person name="Frey P."/>
            <person name="Gelhaye E."/>
            <person name="Goldberg J."/>
            <person name="Grabherr M.G."/>
            <person name="Kodira C.D."/>
            <person name="Kohler A."/>
            <person name="Kuees U."/>
            <person name="Lindquist E.A."/>
            <person name="Lucas S.M."/>
            <person name="Mago R."/>
            <person name="Mauceli E."/>
            <person name="Morin E."/>
            <person name="Murat C."/>
            <person name="Pangilinan J.L."/>
            <person name="Park R."/>
            <person name="Pearson M."/>
            <person name="Quesneville H."/>
            <person name="Rouhier N."/>
            <person name="Sakthikumar S."/>
            <person name="Salamov A.A."/>
            <person name="Schmutz J."/>
            <person name="Selles B."/>
            <person name="Shapiro H."/>
            <person name="Tanguay P."/>
            <person name="Tuskan G.A."/>
            <person name="Henrissat B."/>
            <person name="Van de Peer Y."/>
            <person name="Rouze P."/>
            <person name="Ellis J.G."/>
            <person name="Dodds P.N."/>
            <person name="Schein J.E."/>
            <person name="Zhong S."/>
            <person name="Hamelin R.C."/>
            <person name="Grigoriev I.V."/>
            <person name="Szabo L.J."/>
            <person name="Martin F."/>
        </authorList>
    </citation>
    <scope>NUCLEOTIDE SEQUENCE [LARGE SCALE GENOMIC DNA]</scope>
    <source>
        <strain evidence="2">CRL 75-36-700-3 / race SCCL</strain>
    </source>
</reference>
<dbReference type="HOGENOM" id="CLU_2027886_0_0_1"/>
<dbReference type="VEuPathDB" id="FungiDB:PGTG_10044"/>
<dbReference type="GeneID" id="10545670"/>
<dbReference type="EMBL" id="DS178290">
    <property type="protein sequence ID" value="EFP84324.1"/>
    <property type="molecule type" value="Genomic_DNA"/>
</dbReference>
<evidence type="ECO:0000313" key="1">
    <source>
        <dbReference type="EMBL" id="EFP84324.1"/>
    </source>
</evidence>
<dbReference type="KEGG" id="pgr:PGTG_10044"/>
<dbReference type="RefSeq" id="XP_003328743.1">
    <property type="nucleotide sequence ID" value="XM_003328695.2"/>
</dbReference>